<evidence type="ECO:0000313" key="6">
    <source>
        <dbReference type="Proteomes" id="UP001649381"/>
    </source>
</evidence>
<protein>
    <submittedName>
        <fullName evidence="5">Helix-turn-helix transcriptional regulator</fullName>
    </submittedName>
</protein>
<evidence type="ECO:0000256" key="3">
    <source>
        <dbReference type="ARBA" id="ARBA00023163"/>
    </source>
</evidence>
<dbReference type="SUPFAM" id="SSF46785">
    <property type="entry name" value="Winged helix' DNA-binding domain"/>
    <property type="match status" value="1"/>
</dbReference>
<accession>A0ABS9H1Z5</accession>
<keyword evidence="3" id="KW-0804">Transcription</keyword>
<dbReference type="PANTHER" id="PTHR33204">
    <property type="entry name" value="TRANSCRIPTIONAL REGULATOR, MARR FAMILY"/>
    <property type="match status" value="1"/>
</dbReference>
<keyword evidence="2" id="KW-0238">DNA-binding</keyword>
<dbReference type="PANTHER" id="PTHR33204:SF38">
    <property type="entry name" value="HTH-TYPE TRANSCRIPTIONAL ACTIVATOR HXLR"/>
    <property type="match status" value="1"/>
</dbReference>
<sequence length="113" mass="13142">MKDTIQVDDSGKLKCAIEFTLNKIGGKWKTVILWHLGVEGTFRYNELRRLLPGVTHKVLTQQLKEMEQDGLISRKQYDEIPPRVEYSMTEKGMTLMPILNEMHKWGTENGEFC</sequence>
<dbReference type="InterPro" id="IPR036390">
    <property type="entry name" value="WH_DNA-bd_sf"/>
</dbReference>
<dbReference type="EMBL" id="JAKIJS010000001">
    <property type="protein sequence ID" value="MCF6137813.1"/>
    <property type="molecule type" value="Genomic_DNA"/>
</dbReference>
<reference evidence="5 6" key="1">
    <citation type="submission" date="2022-01" db="EMBL/GenBank/DDBJ databases">
        <title>Alkalihalobacillus sp. EGI L200015, a novel bacterium isolated from a salt lake sediment.</title>
        <authorList>
            <person name="Gao L."/>
            <person name="Fang B.-Z."/>
            <person name="Li W.-J."/>
        </authorList>
    </citation>
    <scope>NUCLEOTIDE SEQUENCE [LARGE SCALE GENOMIC DNA]</scope>
    <source>
        <strain evidence="5 6">KCTC 12718</strain>
    </source>
</reference>
<keyword evidence="1" id="KW-0805">Transcription regulation</keyword>
<name>A0ABS9H1Z5_9BACL</name>
<dbReference type="Proteomes" id="UP001649381">
    <property type="component" value="Unassembled WGS sequence"/>
</dbReference>
<proteinExistence type="predicted"/>
<dbReference type="PROSITE" id="PS51118">
    <property type="entry name" value="HTH_HXLR"/>
    <property type="match status" value="1"/>
</dbReference>
<dbReference type="Pfam" id="PF01638">
    <property type="entry name" value="HxlR"/>
    <property type="match status" value="1"/>
</dbReference>
<gene>
    <name evidence="5" type="ORF">L2716_08730</name>
</gene>
<feature type="domain" description="HTH hxlR-type" evidence="4">
    <location>
        <begin position="15"/>
        <end position="113"/>
    </location>
</feature>
<dbReference type="InterPro" id="IPR002577">
    <property type="entry name" value="HTH_HxlR"/>
</dbReference>
<dbReference type="InterPro" id="IPR036388">
    <property type="entry name" value="WH-like_DNA-bd_sf"/>
</dbReference>
<evidence type="ECO:0000256" key="1">
    <source>
        <dbReference type="ARBA" id="ARBA00023015"/>
    </source>
</evidence>
<comment type="caution">
    <text evidence="5">The sequence shown here is derived from an EMBL/GenBank/DDBJ whole genome shotgun (WGS) entry which is preliminary data.</text>
</comment>
<dbReference type="Gene3D" id="1.10.10.10">
    <property type="entry name" value="Winged helix-like DNA-binding domain superfamily/Winged helix DNA-binding domain"/>
    <property type="match status" value="1"/>
</dbReference>
<organism evidence="5 6">
    <name type="scientific">Pseudalkalibacillus berkeleyi</name>
    <dbReference type="NCBI Taxonomy" id="1069813"/>
    <lineage>
        <taxon>Bacteria</taxon>
        <taxon>Bacillati</taxon>
        <taxon>Bacillota</taxon>
        <taxon>Bacilli</taxon>
        <taxon>Bacillales</taxon>
        <taxon>Fictibacillaceae</taxon>
        <taxon>Pseudalkalibacillus</taxon>
    </lineage>
</organism>
<evidence type="ECO:0000256" key="2">
    <source>
        <dbReference type="ARBA" id="ARBA00023125"/>
    </source>
</evidence>
<dbReference type="RefSeq" id="WP_236333724.1">
    <property type="nucleotide sequence ID" value="NZ_JAKIJS010000001.1"/>
</dbReference>
<evidence type="ECO:0000313" key="5">
    <source>
        <dbReference type="EMBL" id="MCF6137813.1"/>
    </source>
</evidence>
<evidence type="ECO:0000259" key="4">
    <source>
        <dbReference type="PROSITE" id="PS51118"/>
    </source>
</evidence>
<keyword evidence="6" id="KW-1185">Reference proteome</keyword>